<comment type="subcellular location">
    <subcellularLocation>
        <location evidence="2">Nucleus</location>
    </subcellularLocation>
</comment>
<keyword evidence="7" id="KW-0539">Nucleus</keyword>
<reference evidence="11" key="2">
    <citation type="submission" date="2025-08" db="UniProtKB">
        <authorList>
            <consortium name="RefSeq"/>
        </authorList>
    </citation>
    <scope>IDENTIFICATION</scope>
    <source>
        <tissue evidence="11">Leaf</tissue>
    </source>
</reference>
<evidence type="ECO:0000256" key="6">
    <source>
        <dbReference type="ARBA" id="ARBA00022801"/>
    </source>
</evidence>
<dbReference type="RefSeq" id="XP_056682324.1">
    <property type="nucleotide sequence ID" value="XM_056826346.1"/>
</dbReference>
<evidence type="ECO:0000256" key="5">
    <source>
        <dbReference type="ARBA" id="ARBA00022723"/>
    </source>
</evidence>
<reference evidence="10" key="1">
    <citation type="journal article" date="2021" name="Nat. Commun.">
        <title>Genomic analyses provide insights into spinach domestication and the genetic basis of agronomic traits.</title>
        <authorList>
            <person name="Cai X."/>
            <person name="Sun X."/>
            <person name="Xu C."/>
            <person name="Sun H."/>
            <person name="Wang X."/>
            <person name="Ge C."/>
            <person name="Zhang Z."/>
            <person name="Wang Q."/>
            <person name="Fei Z."/>
            <person name="Jiao C."/>
            <person name="Wang Q."/>
        </authorList>
    </citation>
    <scope>NUCLEOTIDE SEQUENCE [LARGE SCALE GENOMIC DNA]</scope>
    <source>
        <strain evidence="10">cv. Varoflay</strain>
    </source>
</reference>
<dbReference type="PANTHER" id="PTHR22930">
    <property type="match status" value="1"/>
</dbReference>
<dbReference type="Proteomes" id="UP000813463">
    <property type="component" value="Chromosome 4"/>
</dbReference>
<dbReference type="Pfam" id="PF13359">
    <property type="entry name" value="DDE_Tnp_4"/>
    <property type="match status" value="1"/>
</dbReference>
<dbReference type="InterPro" id="IPR027806">
    <property type="entry name" value="HARBI1_dom"/>
</dbReference>
<keyword evidence="6" id="KW-0378">Hydrolase</keyword>
<protein>
    <submittedName>
        <fullName evidence="11">Protein ALP1-like isoform X1</fullName>
    </submittedName>
</protein>
<accession>A0ABM3QG33</accession>
<organism evidence="10 11">
    <name type="scientific">Spinacia oleracea</name>
    <name type="common">Spinach</name>
    <dbReference type="NCBI Taxonomy" id="3562"/>
    <lineage>
        <taxon>Eukaryota</taxon>
        <taxon>Viridiplantae</taxon>
        <taxon>Streptophyta</taxon>
        <taxon>Embryophyta</taxon>
        <taxon>Tracheophyta</taxon>
        <taxon>Spermatophyta</taxon>
        <taxon>Magnoliopsida</taxon>
        <taxon>eudicotyledons</taxon>
        <taxon>Gunneridae</taxon>
        <taxon>Pentapetalae</taxon>
        <taxon>Caryophyllales</taxon>
        <taxon>Chenopodiaceae</taxon>
        <taxon>Chenopodioideae</taxon>
        <taxon>Anserineae</taxon>
        <taxon>Spinacia</taxon>
    </lineage>
</organism>
<dbReference type="PANTHER" id="PTHR22930:SF280">
    <property type="entry name" value="OS11G0202600 PROTEIN"/>
    <property type="match status" value="1"/>
</dbReference>
<keyword evidence="4" id="KW-0540">Nuclease</keyword>
<dbReference type="InterPro" id="IPR058353">
    <property type="entry name" value="DUF8040"/>
</dbReference>
<comment type="cofactor">
    <cofactor evidence="1">
        <name>a divalent metal cation</name>
        <dbReference type="ChEBI" id="CHEBI:60240"/>
    </cofactor>
</comment>
<evidence type="ECO:0000256" key="2">
    <source>
        <dbReference type="ARBA" id="ARBA00004123"/>
    </source>
</evidence>
<keyword evidence="5" id="KW-0479">Metal-binding</keyword>
<dbReference type="Pfam" id="PF26138">
    <property type="entry name" value="DUF8040"/>
    <property type="match status" value="1"/>
</dbReference>
<gene>
    <name evidence="11" type="primary">LOC110789574</name>
</gene>
<comment type="similarity">
    <text evidence="3">Belongs to the HARBI1 family.</text>
</comment>
<keyword evidence="10" id="KW-1185">Reference proteome</keyword>
<evidence type="ECO:0000256" key="7">
    <source>
        <dbReference type="ARBA" id="ARBA00023242"/>
    </source>
</evidence>
<proteinExistence type="inferred from homology"/>
<evidence type="ECO:0000256" key="4">
    <source>
        <dbReference type="ARBA" id="ARBA00022722"/>
    </source>
</evidence>
<evidence type="ECO:0000256" key="3">
    <source>
        <dbReference type="ARBA" id="ARBA00006958"/>
    </source>
</evidence>
<sequence>MDDTIRRASVIIALEELRRSFQPPSEPSTQQPARVRGETGAEFIHRLLNDNPAECKVQLRLDRDMFLQLVRLMVDRNLLQDGKYITVAEQVGICLYILAKGASYRDVHDKFMHSISTISHYFKQVLDALTRLSIDIIRPHQDLSEVSPEVANNSLYFPYFKDVIGAIDGTHIQASISDMNGVPFRNRKGTKSWNVLACCSFDKLFTFINVGWQGSAHDITVWRDSLTNSKYVFPHPPEGKYYLVDTGYPNTVGYFAPVSDQGVRCHVSEYKHVPPNGMFEHYNYRHSSLRMSVEMSFGHLKKRWKVLYNMPQMSKKYQMAIIVSTFTLHNFIKMHTLGIPIVQHEMVQGEVDFGMLDDDRKNEMLLVRDEIVRQLWEDNQPVNEIEDEVEFEDPVGDNAEFVHQMEEDDQWIDEMLQDY</sequence>
<dbReference type="InterPro" id="IPR045249">
    <property type="entry name" value="HARBI1-like"/>
</dbReference>
<evidence type="ECO:0000313" key="10">
    <source>
        <dbReference type="Proteomes" id="UP000813463"/>
    </source>
</evidence>
<evidence type="ECO:0000256" key="1">
    <source>
        <dbReference type="ARBA" id="ARBA00001968"/>
    </source>
</evidence>
<evidence type="ECO:0000259" key="8">
    <source>
        <dbReference type="Pfam" id="PF13359"/>
    </source>
</evidence>
<evidence type="ECO:0000313" key="11">
    <source>
        <dbReference type="RefSeq" id="XP_056682324.1"/>
    </source>
</evidence>
<feature type="domain" description="DDE Tnp4" evidence="8">
    <location>
        <begin position="167"/>
        <end position="330"/>
    </location>
</feature>
<feature type="domain" description="DUF8040" evidence="9">
    <location>
        <begin position="39"/>
        <end position="130"/>
    </location>
</feature>
<name>A0ABM3QG33_SPIOL</name>
<dbReference type="GeneID" id="110789574"/>
<evidence type="ECO:0000259" key="9">
    <source>
        <dbReference type="Pfam" id="PF26138"/>
    </source>
</evidence>